<dbReference type="GO" id="GO:0080120">
    <property type="term" value="P:CAAX-box protein maturation"/>
    <property type="evidence" value="ECO:0007669"/>
    <property type="project" value="UniProtKB-ARBA"/>
</dbReference>
<dbReference type="RefSeq" id="WP_035087522.1">
    <property type="nucleotide sequence ID" value="NZ_JQGC01000035.1"/>
</dbReference>
<gene>
    <name evidence="3" type="ORF">JP75_24655</name>
</gene>
<feature type="transmembrane region" description="Helical" evidence="1">
    <location>
        <begin position="47"/>
        <end position="65"/>
    </location>
</feature>
<dbReference type="EMBL" id="JQGC01000035">
    <property type="protein sequence ID" value="KFL28453.1"/>
    <property type="molecule type" value="Genomic_DNA"/>
</dbReference>
<evidence type="ECO:0000259" key="2">
    <source>
        <dbReference type="Pfam" id="PF02517"/>
    </source>
</evidence>
<dbReference type="Pfam" id="PF02517">
    <property type="entry name" value="Rce1-like"/>
    <property type="match status" value="1"/>
</dbReference>
<protein>
    <recommendedName>
        <fullName evidence="2">CAAX prenyl protease 2/Lysostaphin resistance protein A-like domain-containing protein</fullName>
    </recommendedName>
</protein>
<feature type="transmembrane region" description="Helical" evidence="1">
    <location>
        <begin position="129"/>
        <end position="153"/>
    </location>
</feature>
<keyword evidence="1" id="KW-0812">Transmembrane</keyword>
<dbReference type="STRING" id="46914.JP75_24655"/>
<keyword evidence="4" id="KW-1185">Reference proteome</keyword>
<feature type="transmembrane region" description="Helical" evidence="1">
    <location>
        <begin position="165"/>
        <end position="183"/>
    </location>
</feature>
<evidence type="ECO:0000313" key="3">
    <source>
        <dbReference type="EMBL" id="KFL28453.1"/>
    </source>
</evidence>
<keyword evidence="1" id="KW-0472">Membrane</keyword>
<sequence>MSAKIDLPYYAGVPVAIDGRGWLLVIASVIVAFFQLILAPFDTVPLIFVPAVVFMGLPLLTLMAVTGWRPPAIFRPLDLKQFGIGIGFGVLTVIVSGIAGFAVATLYGASPNAAVAGLASYGPVDLLLFLARTFVQLIGEEAVSILPLLAVLWLCVSKFGLSRRAGLVIAVVVSTLWFSAMHLPTYDWNVVQCLGIIGTARIILTLAYLATRNLWVSSIAHIVNDWTLFLTSFALGHLPVGVEG</sequence>
<dbReference type="InterPro" id="IPR003675">
    <property type="entry name" value="Rce1/LyrA-like_dom"/>
</dbReference>
<feature type="transmembrane region" description="Helical" evidence="1">
    <location>
        <begin position="189"/>
        <end position="210"/>
    </location>
</feature>
<proteinExistence type="predicted"/>
<dbReference type="AlphaFoldDB" id="A0A087LV00"/>
<feature type="domain" description="CAAX prenyl protease 2/Lysostaphin resistance protein A-like" evidence="2">
    <location>
        <begin position="126"/>
        <end position="226"/>
    </location>
</feature>
<comment type="caution">
    <text evidence="3">The sequence shown here is derived from an EMBL/GenBank/DDBJ whole genome shotgun (WGS) entry which is preliminary data.</text>
</comment>
<dbReference type="OrthoDB" id="2661755at2"/>
<dbReference type="GO" id="GO:0004175">
    <property type="term" value="F:endopeptidase activity"/>
    <property type="evidence" value="ECO:0007669"/>
    <property type="project" value="UniProtKB-ARBA"/>
</dbReference>
<name>A0A087LV00_9HYPH</name>
<organism evidence="3 4">
    <name type="scientific">Devosia riboflavina</name>
    <dbReference type="NCBI Taxonomy" id="46914"/>
    <lineage>
        <taxon>Bacteria</taxon>
        <taxon>Pseudomonadati</taxon>
        <taxon>Pseudomonadota</taxon>
        <taxon>Alphaproteobacteria</taxon>
        <taxon>Hyphomicrobiales</taxon>
        <taxon>Devosiaceae</taxon>
        <taxon>Devosia</taxon>
    </lineage>
</organism>
<evidence type="ECO:0000256" key="1">
    <source>
        <dbReference type="SAM" id="Phobius"/>
    </source>
</evidence>
<feature type="transmembrane region" description="Helical" evidence="1">
    <location>
        <begin position="21"/>
        <end position="41"/>
    </location>
</feature>
<dbReference type="Proteomes" id="UP000028981">
    <property type="component" value="Unassembled WGS sequence"/>
</dbReference>
<evidence type="ECO:0000313" key="4">
    <source>
        <dbReference type="Proteomes" id="UP000028981"/>
    </source>
</evidence>
<feature type="transmembrane region" description="Helical" evidence="1">
    <location>
        <begin position="86"/>
        <end position="109"/>
    </location>
</feature>
<keyword evidence="1" id="KW-1133">Transmembrane helix</keyword>
<accession>A0A087LV00</accession>
<reference evidence="3 4" key="1">
    <citation type="submission" date="2014-08" db="EMBL/GenBank/DDBJ databases">
        <authorList>
            <person name="Hassan Y.I."/>
            <person name="Lepp D."/>
            <person name="Zhou T."/>
        </authorList>
    </citation>
    <scope>NUCLEOTIDE SEQUENCE [LARGE SCALE GENOMIC DNA]</scope>
    <source>
        <strain evidence="3 4">IFO13584</strain>
    </source>
</reference>